<keyword evidence="2" id="KW-1015">Disulfide bond</keyword>
<dbReference type="SUPFAM" id="SSF57501">
    <property type="entry name" value="Cystine-knot cytokines"/>
    <property type="match status" value="1"/>
</dbReference>
<dbReference type="FunFam" id="2.10.90.10:FF:000056">
    <property type="entry name" value="Protein spaetzle"/>
    <property type="match status" value="1"/>
</dbReference>
<dbReference type="OrthoDB" id="6359065at2759"/>
<proteinExistence type="predicted"/>
<dbReference type="PANTHER" id="PTHR23199">
    <property type="entry name" value="NEUROTROPHIN 1-RELATED"/>
    <property type="match status" value="1"/>
</dbReference>
<dbReference type="GO" id="GO:0005121">
    <property type="term" value="F:Toll binding"/>
    <property type="evidence" value="ECO:0007669"/>
    <property type="project" value="TreeGrafter"/>
</dbReference>
<evidence type="ECO:0000259" key="5">
    <source>
        <dbReference type="Pfam" id="PF16077"/>
    </source>
</evidence>
<evidence type="ECO:0000256" key="3">
    <source>
        <dbReference type="ARBA" id="ARBA00023180"/>
    </source>
</evidence>
<dbReference type="Pfam" id="PF16077">
    <property type="entry name" value="Spaetzle"/>
    <property type="match status" value="1"/>
</dbReference>
<dbReference type="GO" id="GO:0008083">
    <property type="term" value="F:growth factor activity"/>
    <property type="evidence" value="ECO:0007669"/>
    <property type="project" value="TreeGrafter"/>
</dbReference>
<dbReference type="GO" id="GO:0021556">
    <property type="term" value="P:central nervous system formation"/>
    <property type="evidence" value="ECO:0007669"/>
    <property type="project" value="TreeGrafter"/>
</dbReference>
<evidence type="ECO:0000256" key="1">
    <source>
        <dbReference type="ARBA" id="ARBA00022729"/>
    </source>
</evidence>
<protein>
    <recommendedName>
        <fullName evidence="5">Spaetzle domain-containing protein</fullName>
    </recommendedName>
</protein>
<dbReference type="Gene3D" id="2.10.90.10">
    <property type="entry name" value="Cystine-knot cytokines"/>
    <property type="match status" value="1"/>
</dbReference>
<feature type="signal peptide" evidence="4">
    <location>
        <begin position="1"/>
        <end position="20"/>
    </location>
</feature>
<dbReference type="InterPro" id="IPR029034">
    <property type="entry name" value="Cystine-knot_cytokine"/>
</dbReference>
<name>A0A8J2WJN8_9CRUS</name>
<evidence type="ECO:0000256" key="4">
    <source>
        <dbReference type="SAM" id="SignalP"/>
    </source>
</evidence>
<dbReference type="Proteomes" id="UP000789390">
    <property type="component" value="Unassembled WGS sequence"/>
</dbReference>
<keyword evidence="1 4" id="KW-0732">Signal</keyword>
<sequence length="438" mass="48067">MNLMIFVTVSIISTCHFVDSSVWPLRADVWPSSTSSTHQVVRRSTLRHWLKSLRDGGRLNSDGLLRKNRDAEDIFSGIDSAIVSERYIQPAQSGKVIVSNSKTNNNNNNNNNNMEETMIFGQGSNSNTDKVMGVNRADDPLESGAMSGIDFGVQDRMKNRPPHPYPGRPPCKLNGTAAAKPGDVQANESEAADVSSSVDFIDQPVDWTPVVNESQCQSYGPSQFCENVTNYPAEAIRQILMADNGSLLTTFLVDNTQPLPSASESDESMVLAQRKPGAPVTAHAINTRIKPSSEDVQSLCESKTEFWFPKSGVNKDDEKLFIVNQDNISQPITVETCRLSANGETQPCKFAKNFPAGSEPFCMQKYATHHMAALKNGKIVREAFKFPSCCVCVVKQMSWESRSNMPMSIARRAVAMPSSVRRMAAEVDGNSDAIGIFV</sequence>
<dbReference type="InterPro" id="IPR032104">
    <property type="entry name" value="Spaetzle"/>
</dbReference>
<reference evidence="6" key="1">
    <citation type="submission" date="2021-11" db="EMBL/GenBank/DDBJ databases">
        <authorList>
            <person name="Schell T."/>
        </authorList>
    </citation>
    <scope>NUCLEOTIDE SEQUENCE</scope>
    <source>
        <strain evidence="6">M5</strain>
    </source>
</reference>
<evidence type="ECO:0000313" key="7">
    <source>
        <dbReference type="Proteomes" id="UP000789390"/>
    </source>
</evidence>
<dbReference type="GO" id="GO:0005615">
    <property type="term" value="C:extracellular space"/>
    <property type="evidence" value="ECO:0007669"/>
    <property type="project" value="UniProtKB-ARBA"/>
</dbReference>
<dbReference type="EMBL" id="CAKKLH010000246">
    <property type="protein sequence ID" value="CAH0107027.1"/>
    <property type="molecule type" value="Genomic_DNA"/>
</dbReference>
<accession>A0A8J2WJN8</accession>
<gene>
    <name evidence="6" type="ORF">DGAL_LOCUS10311</name>
</gene>
<organism evidence="6 7">
    <name type="scientific">Daphnia galeata</name>
    <dbReference type="NCBI Taxonomy" id="27404"/>
    <lineage>
        <taxon>Eukaryota</taxon>
        <taxon>Metazoa</taxon>
        <taxon>Ecdysozoa</taxon>
        <taxon>Arthropoda</taxon>
        <taxon>Crustacea</taxon>
        <taxon>Branchiopoda</taxon>
        <taxon>Diplostraca</taxon>
        <taxon>Cladocera</taxon>
        <taxon>Anomopoda</taxon>
        <taxon>Daphniidae</taxon>
        <taxon>Daphnia</taxon>
    </lineage>
</organism>
<comment type="caution">
    <text evidence="6">The sequence shown here is derived from an EMBL/GenBank/DDBJ whole genome shotgun (WGS) entry which is preliminary data.</text>
</comment>
<dbReference type="InterPro" id="IPR052444">
    <property type="entry name" value="Spz/Toll_ligand-like"/>
</dbReference>
<dbReference type="GO" id="GO:0045087">
    <property type="term" value="P:innate immune response"/>
    <property type="evidence" value="ECO:0007669"/>
    <property type="project" value="TreeGrafter"/>
</dbReference>
<evidence type="ECO:0000313" key="6">
    <source>
        <dbReference type="EMBL" id="CAH0107027.1"/>
    </source>
</evidence>
<feature type="domain" description="Spaetzle" evidence="5">
    <location>
        <begin position="298"/>
        <end position="394"/>
    </location>
</feature>
<dbReference type="PANTHER" id="PTHR23199:SF13">
    <property type="entry name" value="PROTEIN SPAETZLE 3"/>
    <property type="match status" value="1"/>
</dbReference>
<keyword evidence="7" id="KW-1185">Reference proteome</keyword>
<feature type="chain" id="PRO_5035185457" description="Spaetzle domain-containing protein" evidence="4">
    <location>
        <begin position="21"/>
        <end position="438"/>
    </location>
</feature>
<evidence type="ECO:0000256" key="2">
    <source>
        <dbReference type="ARBA" id="ARBA00023157"/>
    </source>
</evidence>
<dbReference type="AlphaFoldDB" id="A0A8J2WJN8"/>
<keyword evidence="3" id="KW-0325">Glycoprotein</keyword>